<organism evidence="10 11">
    <name type="scientific">Sparus aurata</name>
    <name type="common">Gilthead sea bream</name>
    <dbReference type="NCBI Taxonomy" id="8175"/>
    <lineage>
        <taxon>Eukaryota</taxon>
        <taxon>Metazoa</taxon>
        <taxon>Chordata</taxon>
        <taxon>Craniata</taxon>
        <taxon>Vertebrata</taxon>
        <taxon>Euteleostomi</taxon>
        <taxon>Actinopterygii</taxon>
        <taxon>Neopterygii</taxon>
        <taxon>Teleostei</taxon>
        <taxon>Neoteleostei</taxon>
        <taxon>Acanthomorphata</taxon>
        <taxon>Eupercaria</taxon>
        <taxon>Spariformes</taxon>
        <taxon>Sparidae</taxon>
        <taxon>Sparus</taxon>
    </lineage>
</organism>
<sequence>MAHHRRQLAVLPERASQTRLGEQEDGEQHVTDPCATVDSMLRLFRTLAFCFWCVVLLNKQAVADEEALWGPTESSENPPEKKQSSSWWPKLPSLPSLPSIPSIRFRIPFYGSSDGNDEAAALTNTATGLTEPIDQLQDNSGSGDGSISDASEPPTTLAQGLLTSVTKIGTESLPTGTSDSPHGGTAQSHNDTLVSDSYSPTSTSIRNTLFTNSPTSTGTPEQNATHTHPPWGTTPAAGPSMGATTQHLPEEHTDGEDFTEKIPSTIAPETTVPTALTWAATQTTTTIPGLVETALTSRPPPRSSETTSDITPHDSSVSVTLHAGEATVTETQPAQSEADLGFSEARSGPVEEQPGVITTAMGIDRQLESIISTTESQRVNFPIAGGRPGKEDKEDEEAEEGAAPSADGDAGLADTSAPSAKPLTPSQPRSTGIPPETPHIPLDTEDWMSSLTDSNVTFLPDCNKERSGICNLSDTWESTTRSDIKPTQNTTAMNQSVNPFLIPAPLMLVPLYTDWNSAMAAWGLAWEVHVYGAGCAFAMLTIASALNLLCLPLRCPSGCGYFALVSLFLLAAGCTRSFSLLYDAYGHQDRLPSTEASLMLYEAPFPCLTAAFGLVFLLLSMRSRMQLSYSAFQRPCFLACLVFLHFAAAFGPVTLLKFYQQKPPLCLFLSLISRGAFVALATFLSTAYFVFYIYVRADSKHIYHLNNTSPTPAERYNRCPFAESRDWDRAAVTVCLSALFSLACAGLQLYAILNAMGVAGGEEVFHPWPWWGFQFSCRLCELGVCLTLALVVAQPVYCSDHLPAAGSCWTELLASKSPILPGSYQWSLSQHEKLAIVDTVGLGESESLPLYTLMDERLGSSLNGLDLLYHSNRALAYRDLDLDLDLHGSEKPGDGGGEEPSGGSSFTSDSTTDLRPPSPINLRRSIDEALFSEALFPMSLFSPSRPIRCSDLSINNHCALPSNGLCDPLSADPGLYRTSSCVEMDSKPQPPYTQNQRDTVEGAPPSPSLSSSSSCSSPERWRGSSSSCSLYRASLGGSSLVLCPSPERQARQLLQQGGMGNLPSSGHADPQRLYQTLGAASQESLDLDMSSEADRSVQEEFISVCRQIDALSICSETIDL</sequence>
<feature type="region of interest" description="Disordered" evidence="7">
    <location>
        <begin position="983"/>
        <end position="1019"/>
    </location>
</feature>
<feature type="compositionally biased region" description="Polar residues" evidence="7">
    <location>
        <begin position="170"/>
        <end position="226"/>
    </location>
</feature>
<feature type="region of interest" description="Disordered" evidence="7">
    <location>
        <begin position="293"/>
        <end position="315"/>
    </location>
</feature>
<dbReference type="Ensembl" id="ENSSAUT00010029163.1">
    <property type="protein sequence ID" value="ENSSAUP00010027650.1"/>
    <property type="gene ID" value="ENSSAUG00010011954.1"/>
</dbReference>
<feature type="transmembrane region" description="Helical" evidence="8">
    <location>
        <begin position="730"/>
        <end position="753"/>
    </location>
</feature>
<name>A0A671VMI0_SPAAU</name>
<protein>
    <submittedName>
        <fullName evidence="10">Proline rich transmembrane protein 4b</fullName>
    </submittedName>
</protein>
<reference evidence="10" key="2">
    <citation type="submission" date="2025-08" db="UniProtKB">
        <authorList>
            <consortium name="Ensembl"/>
        </authorList>
    </citation>
    <scope>IDENTIFICATION</scope>
</reference>
<keyword evidence="6 8" id="KW-0472">Membrane</keyword>
<comment type="subcellular location">
    <subcellularLocation>
        <location evidence="1">Membrane</location>
        <topology evidence="1">Multi-pass membrane protein</topology>
    </subcellularLocation>
</comment>
<dbReference type="Proteomes" id="UP000472265">
    <property type="component" value="Chromosome 14"/>
</dbReference>
<dbReference type="OMA" id="CQEMASQ"/>
<feature type="transmembrane region" description="Helical" evidence="8">
    <location>
        <begin position="671"/>
        <end position="695"/>
    </location>
</feature>
<dbReference type="PANTHER" id="PTHR35578:SF6">
    <property type="entry name" value="PROLINE-RICH TRANSMEMBRANE PROTEIN 4"/>
    <property type="match status" value="1"/>
</dbReference>
<keyword evidence="4" id="KW-0732">Signal</keyword>
<evidence type="ECO:0000256" key="6">
    <source>
        <dbReference type="ARBA" id="ARBA00023136"/>
    </source>
</evidence>
<feature type="region of interest" description="Disordered" evidence="7">
    <location>
        <begin position="374"/>
        <end position="438"/>
    </location>
</feature>
<feature type="transmembrane region" description="Helical" evidence="8">
    <location>
        <begin position="598"/>
        <end position="619"/>
    </location>
</feature>
<evidence type="ECO:0000256" key="4">
    <source>
        <dbReference type="ARBA" id="ARBA00022729"/>
    </source>
</evidence>
<feature type="region of interest" description="Disordered" evidence="7">
    <location>
        <begin position="1"/>
        <end position="29"/>
    </location>
</feature>
<dbReference type="AlphaFoldDB" id="A0A671VMI0"/>
<feature type="region of interest" description="Disordered" evidence="7">
    <location>
        <begin position="69"/>
        <end position="91"/>
    </location>
</feature>
<dbReference type="GeneTree" id="ENSGT00730000111591"/>
<dbReference type="PANTHER" id="PTHR35578">
    <property type="entry name" value="PROLINE-RICH TRANSMEMBRANE PROTEIN 4-RELATED"/>
    <property type="match status" value="1"/>
</dbReference>
<evidence type="ECO:0000256" key="3">
    <source>
        <dbReference type="ARBA" id="ARBA00022692"/>
    </source>
</evidence>
<evidence type="ECO:0000259" key="9">
    <source>
        <dbReference type="Pfam" id="PF25987"/>
    </source>
</evidence>
<feature type="compositionally biased region" description="Low complexity" evidence="7">
    <location>
        <begin position="901"/>
        <end position="913"/>
    </location>
</feature>
<dbReference type="Pfam" id="PF25987">
    <property type="entry name" value="PRRT3"/>
    <property type="match status" value="1"/>
</dbReference>
<dbReference type="InParanoid" id="A0A671VMI0"/>
<dbReference type="InterPro" id="IPR059081">
    <property type="entry name" value="PRRT3-4"/>
</dbReference>
<keyword evidence="3 8" id="KW-0812">Transmembrane</keyword>
<evidence type="ECO:0000256" key="7">
    <source>
        <dbReference type="SAM" id="MobiDB-lite"/>
    </source>
</evidence>
<feature type="transmembrane region" description="Helical" evidence="8">
    <location>
        <begin position="558"/>
        <end position="578"/>
    </location>
</feature>
<accession>A0A671VMI0</accession>
<feature type="region of interest" description="Disordered" evidence="7">
    <location>
        <begin position="170"/>
        <end position="258"/>
    </location>
</feature>
<evidence type="ECO:0000313" key="10">
    <source>
        <dbReference type="Ensembl" id="ENSSAUP00010027650.1"/>
    </source>
</evidence>
<feature type="region of interest" description="Disordered" evidence="7">
    <location>
        <begin position="330"/>
        <end position="350"/>
    </location>
</feature>
<proteinExistence type="predicted"/>
<reference evidence="10" key="1">
    <citation type="submission" date="2021-04" db="EMBL/GenBank/DDBJ databases">
        <authorList>
            <consortium name="Wellcome Sanger Institute Data Sharing"/>
        </authorList>
    </citation>
    <scope>NUCLEOTIDE SEQUENCE [LARGE SCALE GENOMIC DNA]</scope>
</reference>
<feature type="compositionally biased region" description="Low complexity" evidence="7">
    <location>
        <begin position="401"/>
        <end position="414"/>
    </location>
</feature>
<keyword evidence="2" id="KW-0597">Phosphoprotein</keyword>
<feature type="region of interest" description="Disordered" evidence="7">
    <location>
        <begin position="132"/>
        <end position="155"/>
    </location>
</feature>
<evidence type="ECO:0000256" key="1">
    <source>
        <dbReference type="ARBA" id="ARBA00004141"/>
    </source>
</evidence>
<evidence type="ECO:0000256" key="2">
    <source>
        <dbReference type="ARBA" id="ARBA00022553"/>
    </source>
</evidence>
<keyword evidence="5 8" id="KW-1133">Transmembrane helix</keyword>
<feature type="transmembrane region" description="Helical" evidence="8">
    <location>
        <begin position="530"/>
        <end position="551"/>
    </location>
</feature>
<feature type="region of interest" description="Disordered" evidence="7">
    <location>
        <begin position="887"/>
        <end position="920"/>
    </location>
</feature>
<feature type="transmembrane region" description="Helical" evidence="8">
    <location>
        <begin position="631"/>
        <end position="651"/>
    </location>
</feature>
<feature type="compositionally biased region" description="Low complexity" evidence="7">
    <location>
        <begin position="138"/>
        <end position="151"/>
    </location>
</feature>
<evidence type="ECO:0000313" key="11">
    <source>
        <dbReference type="Proteomes" id="UP000472265"/>
    </source>
</evidence>
<dbReference type="InterPro" id="IPR052836">
    <property type="entry name" value="PRRT_domain-containing"/>
</dbReference>
<keyword evidence="11" id="KW-1185">Reference proteome</keyword>
<evidence type="ECO:0000256" key="5">
    <source>
        <dbReference type="ARBA" id="ARBA00022989"/>
    </source>
</evidence>
<feature type="domain" description="Proline-rich transmembrane protein 3/4" evidence="9">
    <location>
        <begin position="513"/>
        <end position="814"/>
    </location>
</feature>
<reference evidence="10" key="3">
    <citation type="submission" date="2025-09" db="UniProtKB">
        <authorList>
            <consortium name="Ensembl"/>
        </authorList>
    </citation>
    <scope>IDENTIFICATION</scope>
</reference>
<feature type="compositionally biased region" description="Low complexity" evidence="7">
    <location>
        <begin position="1008"/>
        <end position="1019"/>
    </location>
</feature>
<gene>
    <name evidence="10" type="primary">prrt4b</name>
</gene>
<evidence type="ECO:0000256" key="8">
    <source>
        <dbReference type="SAM" id="Phobius"/>
    </source>
</evidence>
<dbReference type="FunCoup" id="A0A671VMI0">
    <property type="interactions" value="1001"/>
</dbReference>